<sequence length="199" mass="22449">MPMQKGQQSQPAAIQGRPPPPIPSNCPPPPPPPQCLIFCGKHLVEKIPVALFDRHGWTCKEAMGSCNFLPLDNVVSSLCLGDVDIRAAKVFYNYVRGRNTEYMGGDDRVFNPSEEETLLWKPFKIELDIHIMDQVGKIADKFKMSDLKAEFLAWVHNRVSRILDGEQSDDDGVTVQLPPQLVQLFDRADRHEMAKSSRH</sequence>
<dbReference type="EMBL" id="JACEFI010000023">
    <property type="protein sequence ID" value="KAH0593172.1"/>
    <property type="molecule type" value="Genomic_DNA"/>
</dbReference>
<protein>
    <submittedName>
        <fullName evidence="2">Uncharacterized protein</fullName>
    </submittedName>
</protein>
<name>A0A9P8M450_9HYPO</name>
<evidence type="ECO:0000256" key="1">
    <source>
        <dbReference type="SAM" id="MobiDB-lite"/>
    </source>
</evidence>
<dbReference type="Proteomes" id="UP000764110">
    <property type="component" value="Unassembled WGS sequence"/>
</dbReference>
<dbReference type="AlphaFoldDB" id="A0A9P8M450"/>
<organism evidence="2 3">
    <name type="scientific">Metarhizium humberi</name>
    <dbReference type="NCBI Taxonomy" id="2596975"/>
    <lineage>
        <taxon>Eukaryota</taxon>
        <taxon>Fungi</taxon>
        <taxon>Dikarya</taxon>
        <taxon>Ascomycota</taxon>
        <taxon>Pezizomycotina</taxon>
        <taxon>Sordariomycetes</taxon>
        <taxon>Hypocreomycetidae</taxon>
        <taxon>Hypocreales</taxon>
        <taxon>Clavicipitaceae</taxon>
        <taxon>Metarhizium</taxon>
    </lineage>
</organism>
<reference evidence="2 3" key="1">
    <citation type="submission" date="2020-07" db="EMBL/GenBank/DDBJ databases">
        <title>Metarhizium humberi genome.</title>
        <authorList>
            <person name="Lysoe E."/>
        </authorList>
    </citation>
    <scope>NUCLEOTIDE SEQUENCE [LARGE SCALE GENOMIC DNA]</scope>
    <source>
        <strain evidence="2 3">ESALQ1638</strain>
    </source>
</reference>
<evidence type="ECO:0000313" key="2">
    <source>
        <dbReference type="EMBL" id="KAH0593172.1"/>
    </source>
</evidence>
<feature type="region of interest" description="Disordered" evidence="1">
    <location>
        <begin position="1"/>
        <end position="27"/>
    </location>
</feature>
<feature type="compositionally biased region" description="Polar residues" evidence="1">
    <location>
        <begin position="1"/>
        <end position="12"/>
    </location>
</feature>
<accession>A0A9P8M450</accession>
<gene>
    <name evidence="2" type="ORF">MHUMG1_09174</name>
</gene>
<evidence type="ECO:0000313" key="3">
    <source>
        <dbReference type="Proteomes" id="UP000764110"/>
    </source>
</evidence>
<proteinExistence type="predicted"/>
<keyword evidence="3" id="KW-1185">Reference proteome</keyword>
<feature type="compositionally biased region" description="Pro residues" evidence="1">
    <location>
        <begin position="17"/>
        <end position="27"/>
    </location>
</feature>
<comment type="caution">
    <text evidence="2">The sequence shown here is derived from an EMBL/GenBank/DDBJ whole genome shotgun (WGS) entry which is preliminary data.</text>
</comment>